<protein>
    <submittedName>
        <fullName evidence="2">GNAT family N-acetyltransferase</fullName>
    </submittedName>
</protein>
<organism evidence="2 3">
    <name type="scientific">Candidatus Tidjanibacter faecipullorum</name>
    <dbReference type="NCBI Taxonomy" id="2838766"/>
    <lineage>
        <taxon>Bacteria</taxon>
        <taxon>Pseudomonadati</taxon>
        <taxon>Bacteroidota</taxon>
        <taxon>Bacteroidia</taxon>
        <taxon>Bacteroidales</taxon>
        <taxon>Rikenellaceae</taxon>
        <taxon>Tidjanibacter</taxon>
    </lineage>
</organism>
<dbReference type="InterPro" id="IPR000182">
    <property type="entry name" value="GNAT_dom"/>
</dbReference>
<name>A0A9D2DCZ1_9BACT</name>
<accession>A0A9D2DCZ1</accession>
<dbReference type="SUPFAM" id="SSF55729">
    <property type="entry name" value="Acyl-CoA N-acyltransferases (Nat)"/>
    <property type="match status" value="1"/>
</dbReference>
<evidence type="ECO:0000259" key="1">
    <source>
        <dbReference type="PROSITE" id="PS51186"/>
    </source>
</evidence>
<feature type="domain" description="N-acetyltransferase" evidence="1">
    <location>
        <begin position="8"/>
        <end position="172"/>
    </location>
</feature>
<gene>
    <name evidence="2" type="ORF">H9816_02160</name>
</gene>
<dbReference type="AlphaFoldDB" id="A0A9D2DCZ1"/>
<dbReference type="InterPro" id="IPR016181">
    <property type="entry name" value="Acyl_CoA_acyltransferase"/>
</dbReference>
<dbReference type="Pfam" id="PF00583">
    <property type="entry name" value="Acetyltransf_1"/>
    <property type="match status" value="1"/>
</dbReference>
<dbReference type="GO" id="GO:0016747">
    <property type="term" value="F:acyltransferase activity, transferring groups other than amino-acyl groups"/>
    <property type="evidence" value="ECO:0007669"/>
    <property type="project" value="InterPro"/>
</dbReference>
<evidence type="ECO:0000313" key="3">
    <source>
        <dbReference type="Proteomes" id="UP000824014"/>
    </source>
</evidence>
<dbReference type="Gene3D" id="3.40.630.30">
    <property type="match status" value="1"/>
</dbReference>
<evidence type="ECO:0000313" key="2">
    <source>
        <dbReference type="EMBL" id="HIZ14707.1"/>
    </source>
</evidence>
<reference evidence="2" key="1">
    <citation type="journal article" date="2021" name="PeerJ">
        <title>Extensive microbial diversity within the chicken gut microbiome revealed by metagenomics and culture.</title>
        <authorList>
            <person name="Gilroy R."/>
            <person name="Ravi A."/>
            <person name="Getino M."/>
            <person name="Pursley I."/>
            <person name="Horton D.L."/>
            <person name="Alikhan N.F."/>
            <person name="Baker D."/>
            <person name="Gharbi K."/>
            <person name="Hall N."/>
            <person name="Watson M."/>
            <person name="Adriaenssens E.M."/>
            <person name="Foster-Nyarko E."/>
            <person name="Jarju S."/>
            <person name="Secka A."/>
            <person name="Antonio M."/>
            <person name="Oren A."/>
            <person name="Chaudhuri R.R."/>
            <person name="La Ragione R."/>
            <person name="Hildebrand F."/>
            <person name="Pallen M.J."/>
        </authorList>
    </citation>
    <scope>NUCLEOTIDE SEQUENCE</scope>
    <source>
        <strain evidence="2">ChiHjej11B10-19426</strain>
    </source>
</reference>
<dbReference type="Proteomes" id="UP000824014">
    <property type="component" value="Unassembled WGS sequence"/>
</dbReference>
<proteinExistence type="predicted"/>
<sequence length="172" mass="18367">MNGLEEKVTIRALQPEEYPLLADLLYEAIFVPEGAEVPPRAVVHDPALSGYWAAFGSRPGDRALCAVAPEGVVGAVWARRMRGYGFVADDVPELAMALWPAWRGRGLGTRLLQALLQALLRQLRGEGGGRCLFPSSGPIGRPGGCMNGTVSASCGRSRASVYWSAISTAAWK</sequence>
<dbReference type="PROSITE" id="PS51186">
    <property type="entry name" value="GNAT"/>
    <property type="match status" value="1"/>
</dbReference>
<comment type="caution">
    <text evidence="2">The sequence shown here is derived from an EMBL/GenBank/DDBJ whole genome shotgun (WGS) entry which is preliminary data.</text>
</comment>
<reference evidence="2" key="2">
    <citation type="submission" date="2021-04" db="EMBL/GenBank/DDBJ databases">
        <authorList>
            <person name="Gilroy R."/>
        </authorList>
    </citation>
    <scope>NUCLEOTIDE SEQUENCE</scope>
    <source>
        <strain evidence="2">ChiHjej11B10-19426</strain>
    </source>
</reference>
<dbReference type="EMBL" id="DXCC01000005">
    <property type="protein sequence ID" value="HIZ14707.1"/>
    <property type="molecule type" value="Genomic_DNA"/>
</dbReference>